<dbReference type="PANTHER" id="PTHR37984">
    <property type="entry name" value="PROTEIN CBG26694"/>
    <property type="match status" value="1"/>
</dbReference>
<proteinExistence type="predicted"/>
<reference evidence="2" key="1">
    <citation type="submission" date="2020-04" db="EMBL/GenBank/DDBJ databases">
        <authorList>
            <person name="Alioto T."/>
            <person name="Alioto T."/>
            <person name="Gomez Garrido J."/>
        </authorList>
    </citation>
    <scope>NUCLEOTIDE SEQUENCE</scope>
    <source>
        <strain evidence="2">A484AB</strain>
    </source>
</reference>
<dbReference type="GO" id="GO:0003676">
    <property type="term" value="F:nucleic acid binding"/>
    <property type="evidence" value="ECO:0007669"/>
    <property type="project" value="InterPro"/>
</dbReference>
<dbReference type="FunFam" id="3.30.420.10:FF:000063">
    <property type="entry name" value="Retrovirus-related Pol polyprotein from transposon 297-like Protein"/>
    <property type="match status" value="1"/>
</dbReference>
<dbReference type="OrthoDB" id="10068564at2759"/>
<dbReference type="InterPro" id="IPR001584">
    <property type="entry name" value="Integrase_cat-core"/>
</dbReference>
<evidence type="ECO:0000313" key="3">
    <source>
        <dbReference type="Proteomes" id="UP001152795"/>
    </source>
</evidence>
<dbReference type="InterPro" id="IPR012337">
    <property type="entry name" value="RNaseH-like_sf"/>
</dbReference>
<dbReference type="InterPro" id="IPR050951">
    <property type="entry name" value="Retrovirus_Pol_polyprotein"/>
</dbReference>
<dbReference type="AlphaFoldDB" id="A0A7D9ECP8"/>
<organism evidence="2 3">
    <name type="scientific">Paramuricea clavata</name>
    <name type="common">Red gorgonian</name>
    <name type="synonym">Violescent sea-whip</name>
    <dbReference type="NCBI Taxonomy" id="317549"/>
    <lineage>
        <taxon>Eukaryota</taxon>
        <taxon>Metazoa</taxon>
        <taxon>Cnidaria</taxon>
        <taxon>Anthozoa</taxon>
        <taxon>Octocorallia</taxon>
        <taxon>Malacalcyonacea</taxon>
        <taxon>Plexauridae</taxon>
        <taxon>Paramuricea</taxon>
    </lineage>
</organism>
<evidence type="ECO:0000313" key="2">
    <source>
        <dbReference type="EMBL" id="CAB4007252.1"/>
    </source>
</evidence>
<sequence>MPELPWRTVHKDFYGPLPSSEYLLVAVDRYSRFPEVEIVHSTRTSTVIPKLDKMFSVHGIPDTIISDNGPPFNGDEYARYLKALGIQAKFSTPYWSQGNATVERFMRPLGKALKTATLEGRPWKQELNRFLLQYRTTSHCTTGVPPSELFLTEKSDLQVGGYVLVRQEKKNKLTVNFNHTPYKVIKKTGSEILAQSKDGHIVKRNVSHFKRINKPREEDTDDEGFDYEENSQDNQPSISNENNEVPRRSSRIRRPPNRYGHEYPSNLIN</sequence>
<name>A0A7D9ECP8_PARCT</name>
<comment type="caution">
    <text evidence="2">The sequence shown here is derived from an EMBL/GenBank/DDBJ whole genome shotgun (WGS) entry which is preliminary data.</text>
</comment>
<dbReference type="Proteomes" id="UP001152795">
    <property type="component" value="Unassembled WGS sequence"/>
</dbReference>
<dbReference type="PANTHER" id="PTHR37984:SF5">
    <property type="entry name" value="PROTEIN NYNRIN-LIKE"/>
    <property type="match status" value="1"/>
</dbReference>
<dbReference type="EMBL" id="CACRXK020005742">
    <property type="protein sequence ID" value="CAB4007252.1"/>
    <property type="molecule type" value="Genomic_DNA"/>
</dbReference>
<accession>A0A7D9ECP8</accession>
<dbReference type="Pfam" id="PF00665">
    <property type="entry name" value="rve"/>
    <property type="match status" value="1"/>
</dbReference>
<dbReference type="PROSITE" id="PS50994">
    <property type="entry name" value="INTEGRASE"/>
    <property type="match status" value="1"/>
</dbReference>
<feature type="compositionally biased region" description="Acidic residues" evidence="1">
    <location>
        <begin position="218"/>
        <end position="231"/>
    </location>
</feature>
<evidence type="ECO:0000256" key="1">
    <source>
        <dbReference type="SAM" id="MobiDB-lite"/>
    </source>
</evidence>
<protein>
    <submittedName>
        <fullName evidence="2">PREDICTED: uncharacterized protein K02A2.6-like</fullName>
    </submittedName>
</protein>
<feature type="compositionally biased region" description="Polar residues" evidence="1">
    <location>
        <begin position="232"/>
        <end position="243"/>
    </location>
</feature>
<dbReference type="Gene3D" id="3.30.420.10">
    <property type="entry name" value="Ribonuclease H-like superfamily/Ribonuclease H"/>
    <property type="match status" value="1"/>
</dbReference>
<dbReference type="SUPFAM" id="SSF53098">
    <property type="entry name" value="Ribonuclease H-like"/>
    <property type="match status" value="1"/>
</dbReference>
<gene>
    <name evidence="2" type="ORF">PACLA_8A049755</name>
</gene>
<feature type="region of interest" description="Disordered" evidence="1">
    <location>
        <begin position="209"/>
        <end position="269"/>
    </location>
</feature>
<dbReference type="GO" id="GO:0015074">
    <property type="term" value="P:DNA integration"/>
    <property type="evidence" value="ECO:0007669"/>
    <property type="project" value="InterPro"/>
</dbReference>
<keyword evidence="3" id="KW-1185">Reference proteome</keyword>
<dbReference type="InterPro" id="IPR036397">
    <property type="entry name" value="RNaseH_sf"/>
</dbReference>